<dbReference type="PANTHER" id="PTHR43301">
    <property type="entry name" value="ARABINAN ENDO-1,5-ALPHA-L-ARABINOSIDASE"/>
    <property type="match status" value="1"/>
</dbReference>
<accession>A0A926JSA6</accession>
<dbReference type="RefSeq" id="WP_187965616.1">
    <property type="nucleotide sequence ID" value="NZ_JACVDC010000028.1"/>
</dbReference>
<proteinExistence type="inferred from homology"/>
<evidence type="ECO:0000256" key="1">
    <source>
        <dbReference type="ARBA" id="ARBA00004834"/>
    </source>
</evidence>
<name>A0A926JSA6_9FLAO</name>
<evidence type="ECO:0000256" key="7">
    <source>
        <dbReference type="SAM" id="SignalP"/>
    </source>
</evidence>
<dbReference type="GO" id="GO:0004553">
    <property type="term" value="F:hydrolase activity, hydrolyzing O-glycosyl compounds"/>
    <property type="evidence" value="ECO:0007669"/>
    <property type="project" value="InterPro"/>
</dbReference>
<feature type="site" description="Important for catalytic activity, responsible for pKa modulation of the active site Glu and correct orientation of both the proton donor and substrate" evidence="5">
    <location>
        <position position="176"/>
    </location>
</feature>
<evidence type="ECO:0000313" key="8">
    <source>
        <dbReference type="EMBL" id="MBC9796471.1"/>
    </source>
</evidence>
<evidence type="ECO:0000313" key="9">
    <source>
        <dbReference type="Proteomes" id="UP000653730"/>
    </source>
</evidence>
<keyword evidence="3 6" id="KW-0378">Hydrolase</keyword>
<evidence type="ECO:0000256" key="3">
    <source>
        <dbReference type="ARBA" id="ARBA00022801"/>
    </source>
</evidence>
<dbReference type="GO" id="GO:0005975">
    <property type="term" value="P:carbohydrate metabolic process"/>
    <property type="evidence" value="ECO:0007669"/>
    <property type="project" value="InterPro"/>
</dbReference>
<dbReference type="EMBL" id="JACVDC010000028">
    <property type="protein sequence ID" value="MBC9796471.1"/>
    <property type="molecule type" value="Genomic_DNA"/>
</dbReference>
<dbReference type="Proteomes" id="UP000653730">
    <property type="component" value="Unassembled WGS sequence"/>
</dbReference>
<comment type="pathway">
    <text evidence="1">Glycan metabolism; L-arabinan degradation.</text>
</comment>
<dbReference type="InterPro" id="IPR050727">
    <property type="entry name" value="GH43_arabinanases"/>
</dbReference>
<dbReference type="InterPro" id="IPR023296">
    <property type="entry name" value="Glyco_hydro_beta-prop_sf"/>
</dbReference>
<comment type="similarity">
    <text evidence="2 6">Belongs to the glycosyl hydrolase 43 family.</text>
</comment>
<feature type="chain" id="PRO_5037939695" evidence="7">
    <location>
        <begin position="21"/>
        <end position="369"/>
    </location>
</feature>
<dbReference type="PANTHER" id="PTHR43301:SF3">
    <property type="entry name" value="ARABINAN ENDO-1,5-ALPHA-L-ARABINOSIDASE A-RELATED"/>
    <property type="match status" value="1"/>
</dbReference>
<dbReference type="Gene3D" id="2.115.10.20">
    <property type="entry name" value="Glycosyl hydrolase domain, family 43"/>
    <property type="match status" value="1"/>
</dbReference>
<protein>
    <submittedName>
        <fullName evidence="8">Arabinan endo-1,5-alpha-L-arabinosidase</fullName>
    </submittedName>
</protein>
<dbReference type="Pfam" id="PF04616">
    <property type="entry name" value="Glyco_hydro_43"/>
    <property type="match status" value="1"/>
</dbReference>
<evidence type="ECO:0000256" key="5">
    <source>
        <dbReference type="PIRSR" id="PIRSR606710-2"/>
    </source>
</evidence>
<evidence type="ECO:0000256" key="2">
    <source>
        <dbReference type="ARBA" id="ARBA00009865"/>
    </source>
</evidence>
<keyword evidence="7" id="KW-0732">Signal</keyword>
<comment type="caution">
    <text evidence="8">The sequence shown here is derived from an EMBL/GenBank/DDBJ whole genome shotgun (WGS) entry which is preliminary data.</text>
</comment>
<gene>
    <name evidence="8" type="ORF">IBL28_10850</name>
</gene>
<sequence>MMKTSLFVFLSVCAVFSACNSETGPVRTALSENTELTGEMSEGTGLVGLTGLNDASRIIKSGDKYFWYSTGGGIKMRWTASPQSGVWNSGPDVFPTRPAFWADYSPINIAWAPDIVYHVISGEYRMYYCVSSLGSTKSAIGLATNTTLDPADPDYEWVDKGIVISTEEGDPYNALDPCPVRTPENAWFLCFGSHFGGIKLIRLGPDGKRHPTLTNMWSLARKEPKANSAIEAAAIYPGTKNGTAGFWLFVNWGTGLGHEENATYEVRMGWSTDIRGPYADKNGMNMYNGGGTVFMPNKQTFIWDNSTRIGRGHIGIIKGEMLDGTHPDWVSYSYWLENPPSGEDGKRFGLQRLKADTDGWPDDRILFQN</sequence>
<feature type="signal peptide" evidence="7">
    <location>
        <begin position="1"/>
        <end position="20"/>
    </location>
</feature>
<keyword evidence="4 6" id="KW-0326">Glycosidase</keyword>
<organism evidence="8 9">
    <name type="scientific">Sinomicrobium weinanense</name>
    <dbReference type="NCBI Taxonomy" id="2842200"/>
    <lineage>
        <taxon>Bacteria</taxon>
        <taxon>Pseudomonadati</taxon>
        <taxon>Bacteroidota</taxon>
        <taxon>Flavobacteriia</taxon>
        <taxon>Flavobacteriales</taxon>
        <taxon>Flavobacteriaceae</taxon>
        <taxon>Sinomicrobium</taxon>
    </lineage>
</organism>
<dbReference type="SUPFAM" id="SSF75005">
    <property type="entry name" value="Arabinanase/levansucrase/invertase"/>
    <property type="match status" value="1"/>
</dbReference>
<evidence type="ECO:0000256" key="4">
    <source>
        <dbReference type="ARBA" id="ARBA00023295"/>
    </source>
</evidence>
<dbReference type="CDD" id="cd08998">
    <property type="entry name" value="GH43_Arb43a-like"/>
    <property type="match status" value="1"/>
</dbReference>
<reference evidence="8 9" key="1">
    <citation type="submission" date="2020-09" db="EMBL/GenBank/DDBJ databases">
        <title>Sinomicrobium weinanense sp. nov., a halophilic bacteria isolated from saline-alkali soil.</title>
        <authorList>
            <person name="Wu P."/>
            <person name="Ren H."/>
            <person name="Mei Y."/>
            <person name="Liang Y."/>
            <person name="Chen Z."/>
        </authorList>
    </citation>
    <scope>NUCLEOTIDE SEQUENCE [LARGE SCALE GENOMIC DNA]</scope>
    <source>
        <strain evidence="8 9">FJxs</strain>
    </source>
</reference>
<evidence type="ECO:0000256" key="6">
    <source>
        <dbReference type="RuleBase" id="RU361187"/>
    </source>
</evidence>
<dbReference type="InterPro" id="IPR006710">
    <property type="entry name" value="Glyco_hydro_43"/>
</dbReference>
<dbReference type="PROSITE" id="PS51257">
    <property type="entry name" value="PROKAR_LIPOPROTEIN"/>
    <property type="match status" value="1"/>
</dbReference>
<dbReference type="AlphaFoldDB" id="A0A926JSA6"/>
<keyword evidence="9" id="KW-1185">Reference proteome</keyword>